<evidence type="ECO:0000256" key="2">
    <source>
        <dbReference type="ARBA" id="ARBA00009142"/>
    </source>
</evidence>
<dbReference type="PANTHER" id="PTHR30269">
    <property type="entry name" value="TRANSMEMBRANE PROTEIN YFCA"/>
    <property type="match status" value="1"/>
</dbReference>
<dbReference type="GO" id="GO:0005886">
    <property type="term" value="C:plasma membrane"/>
    <property type="evidence" value="ECO:0007669"/>
    <property type="project" value="UniProtKB-SubCell"/>
</dbReference>
<comment type="similarity">
    <text evidence="2 8">Belongs to the 4-toluene sulfonate uptake permease (TSUP) (TC 2.A.102) family.</text>
</comment>
<comment type="subcellular location">
    <subcellularLocation>
        <location evidence="1 8">Cell membrane</location>
        <topology evidence="1 8">Multi-pass membrane protein</topology>
    </subcellularLocation>
</comment>
<dbReference type="Proteomes" id="UP000313395">
    <property type="component" value="Unassembled WGS sequence"/>
</dbReference>
<feature type="transmembrane region" description="Helical" evidence="8">
    <location>
        <begin position="143"/>
        <end position="161"/>
    </location>
</feature>
<evidence type="ECO:0000256" key="3">
    <source>
        <dbReference type="ARBA" id="ARBA00022448"/>
    </source>
</evidence>
<sequence>MSTFFMQPKGLSDFRIVVSESLSFLGIIGKMKGIVGGGFYRMLGLNGIEWMMLIIAAIIIGFSKTGIQGATIPAVALVAVLFGGKASAGIMLPMLMLGDLIAIFQYGKQGKLSDVLKLLPAAVIGIAGGAIAGNYLDDKQFKALLGIVVLICLGLLVYREVANRVLLLPKNPIFHWLVGAVSGFSSMVGNAAGPIFNVYVLSQDLTKNKMIGTTAWFFLLMNIVKLPFHIFMWGTVTWGTLRYMLLMIPFIAFGSMLGVNFVRKINEMWYKRIIMIMTAIAAIRLFI</sequence>
<feature type="transmembrane region" description="Helical" evidence="8">
    <location>
        <begin position="269"/>
        <end position="286"/>
    </location>
</feature>
<evidence type="ECO:0000256" key="5">
    <source>
        <dbReference type="ARBA" id="ARBA00022692"/>
    </source>
</evidence>
<reference evidence="9 10" key="1">
    <citation type="submission" date="2019-06" db="EMBL/GenBank/DDBJ databases">
        <title>Description Trichococcus psychrophilus sp. nov., isolated from a cold spring, by genomic and phenotypic analyses.</title>
        <authorList>
            <person name="Zakharyuk A."/>
        </authorList>
    </citation>
    <scope>NUCLEOTIDE SEQUENCE [LARGE SCALE GENOMIC DNA]</scope>
    <source>
        <strain evidence="9 10">SKBG</strain>
    </source>
</reference>
<feature type="transmembrane region" description="Helical" evidence="8">
    <location>
        <begin position="74"/>
        <end position="98"/>
    </location>
</feature>
<evidence type="ECO:0000313" key="9">
    <source>
        <dbReference type="EMBL" id="TNV70219.1"/>
    </source>
</evidence>
<evidence type="ECO:0000256" key="1">
    <source>
        <dbReference type="ARBA" id="ARBA00004651"/>
    </source>
</evidence>
<evidence type="ECO:0000256" key="7">
    <source>
        <dbReference type="ARBA" id="ARBA00023136"/>
    </source>
</evidence>
<keyword evidence="10" id="KW-1185">Reference proteome</keyword>
<keyword evidence="4 8" id="KW-1003">Cell membrane</keyword>
<gene>
    <name evidence="9" type="ORF">FHK04_03060</name>
</gene>
<keyword evidence="3" id="KW-0813">Transport</keyword>
<evidence type="ECO:0000256" key="4">
    <source>
        <dbReference type="ARBA" id="ARBA00022475"/>
    </source>
</evidence>
<name>A0A5C5EAN5_9LACT</name>
<dbReference type="InterPro" id="IPR052017">
    <property type="entry name" value="TSUP"/>
</dbReference>
<dbReference type="InterPro" id="IPR002781">
    <property type="entry name" value="TM_pro_TauE-like"/>
</dbReference>
<evidence type="ECO:0000256" key="6">
    <source>
        <dbReference type="ARBA" id="ARBA00022989"/>
    </source>
</evidence>
<evidence type="ECO:0000313" key="10">
    <source>
        <dbReference type="Proteomes" id="UP000313395"/>
    </source>
</evidence>
<organism evidence="9 10">
    <name type="scientific">Trichococcus shcherbakoviae subsp. psychrophilus</name>
    <dbReference type="NCBI Taxonomy" id="2585775"/>
    <lineage>
        <taxon>Bacteria</taxon>
        <taxon>Bacillati</taxon>
        <taxon>Bacillota</taxon>
        <taxon>Bacilli</taxon>
        <taxon>Lactobacillales</taxon>
        <taxon>Carnobacteriaceae</taxon>
        <taxon>Trichococcus</taxon>
    </lineage>
</organism>
<accession>A0A5C5EAN5</accession>
<feature type="transmembrane region" description="Helical" evidence="8">
    <location>
        <begin position="39"/>
        <end position="62"/>
    </location>
</feature>
<keyword evidence="7 8" id="KW-0472">Membrane</keyword>
<keyword evidence="5 8" id="KW-0812">Transmembrane</keyword>
<proteinExistence type="inferred from homology"/>
<feature type="transmembrane region" description="Helical" evidence="8">
    <location>
        <begin position="118"/>
        <end position="136"/>
    </location>
</feature>
<dbReference type="Pfam" id="PF01925">
    <property type="entry name" value="TauE"/>
    <property type="match status" value="1"/>
</dbReference>
<dbReference type="PANTHER" id="PTHR30269:SF23">
    <property type="entry name" value="MEMBRANE TRANSPORTER PROTEIN YDHB-RELATED"/>
    <property type="match status" value="1"/>
</dbReference>
<feature type="transmembrane region" description="Helical" evidence="8">
    <location>
        <begin position="213"/>
        <end position="231"/>
    </location>
</feature>
<protein>
    <recommendedName>
        <fullName evidence="8">Probable membrane transporter protein</fullName>
    </recommendedName>
</protein>
<dbReference type="EMBL" id="VENO01000001">
    <property type="protein sequence ID" value="TNV70219.1"/>
    <property type="molecule type" value="Genomic_DNA"/>
</dbReference>
<feature type="transmembrane region" description="Helical" evidence="8">
    <location>
        <begin position="173"/>
        <end position="201"/>
    </location>
</feature>
<comment type="caution">
    <text evidence="9">The sequence shown here is derived from an EMBL/GenBank/DDBJ whole genome shotgun (WGS) entry which is preliminary data.</text>
</comment>
<dbReference type="AlphaFoldDB" id="A0A5C5EAN5"/>
<keyword evidence="6 8" id="KW-1133">Transmembrane helix</keyword>
<feature type="transmembrane region" description="Helical" evidence="8">
    <location>
        <begin position="243"/>
        <end position="262"/>
    </location>
</feature>
<evidence type="ECO:0000256" key="8">
    <source>
        <dbReference type="RuleBase" id="RU363041"/>
    </source>
</evidence>